<comment type="similarity">
    <text evidence="1">Belongs to the isochorismatase family.</text>
</comment>
<dbReference type="Gene3D" id="3.40.50.850">
    <property type="entry name" value="Isochorismatase-like"/>
    <property type="match status" value="1"/>
</dbReference>
<protein>
    <submittedName>
        <fullName evidence="4">Isochorismatase hydrolase</fullName>
    </submittedName>
</protein>
<evidence type="ECO:0000256" key="1">
    <source>
        <dbReference type="ARBA" id="ARBA00006336"/>
    </source>
</evidence>
<dbReference type="PANTHER" id="PTHR43540">
    <property type="entry name" value="PEROXYUREIDOACRYLATE/UREIDOACRYLATE AMIDOHYDROLASE-RELATED"/>
    <property type="match status" value="1"/>
</dbReference>
<dbReference type="AlphaFoldDB" id="I2CPP5"/>
<reference evidence="4" key="2">
    <citation type="journal article" date="2012" name="Nat. Commun.">
        <title>Draft genome sequence and genetic transformation of the oleaginous alga Nannochloropis gaditana.</title>
        <authorList>
            <person name="Radakovits R."/>
            <person name="Jinkerson R.E."/>
            <person name="Fuerstenberg S.I."/>
            <person name="Tae H."/>
            <person name="Settlage R.E."/>
            <person name="Boore J.L."/>
            <person name="Posewitz M.C."/>
        </authorList>
    </citation>
    <scope>NUCLEOTIDE SEQUENCE</scope>
    <source>
        <strain evidence="4">CCMP526</strain>
    </source>
</reference>
<reference evidence="4" key="1">
    <citation type="journal article" date="2012" name="Bioengineered">
        <title>Additional insights into the genome of the oleaginous model alga Nannochloropsis gaditana.</title>
        <authorList>
            <person name="Jinkerson R.E."/>
            <person name="Radakovits R."/>
            <person name="Posewitz M.C."/>
        </authorList>
    </citation>
    <scope>NUCLEOTIDE SEQUENCE</scope>
    <source>
        <strain evidence="4">CCMP526</strain>
    </source>
</reference>
<dbReference type="GO" id="GO:0016787">
    <property type="term" value="F:hydrolase activity"/>
    <property type="evidence" value="ECO:0007669"/>
    <property type="project" value="UniProtKB-KW"/>
</dbReference>
<dbReference type="SUPFAM" id="SSF52499">
    <property type="entry name" value="Isochorismatase-like hydrolases"/>
    <property type="match status" value="1"/>
</dbReference>
<feature type="domain" description="Isochorismatase-like" evidence="3">
    <location>
        <begin position="64"/>
        <end position="237"/>
    </location>
</feature>
<proteinExistence type="evidence at transcript level"/>
<dbReference type="Pfam" id="PF00857">
    <property type="entry name" value="Isochorismatase"/>
    <property type="match status" value="1"/>
</dbReference>
<evidence type="ECO:0000313" key="4">
    <source>
        <dbReference type="EMBL" id="AFJ68878.1"/>
    </source>
</evidence>
<dbReference type="InterPro" id="IPR000868">
    <property type="entry name" value="Isochorismatase-like_dom"/>
</dbReference>
<organism evidence="4">
    <name type="scientific">Nannochloropsis gaditana (strain CCMP526)</name>
    <name type="common">Green microalga</name>
    <name type="synonym">Microchloropsis gaditana</name>
    <dbReference type="NCBI Taxonomy" id="1093141"/>
    <lineage>
        <taxon>Eukaryota</taxon>
        <taxon>Sar</taxon>
        <taxon>Stramenopiles</taxon>
        <taxon>Ochrophyta</taxon>
        <taxon>Eustigmatophyceae</taxon>
        <taxon>Eustigmatales</taxon>
        <taxon>Monodopsidaceae</taxon>
        <taxon>Nannochloropsis</taxon>
    </lineage>
</organism>
<accession>I2CPP5</accession>
<dbReference type="InterPro" id="IPR036380">
    <property type="entry name" value="Isochorismatase-like_sf"/>
</dbReference>
<dbReference type="PANTHER" id="PTHR43540:SF1">
    <property type="entry name" value="ISOCHORISMATASE HYDROLASE"/>
    <property type="match status" value="1"/>
</dbReference>
<gene>
    <name evidence="4" type="ORF">NGATSA_2071200</name>
</gene>
<sequence length="249" mass="27107">RGSGLRRKFRIKALKKGKTTELSSFFVGNSTTMAAASGLNKEGSLADNIRGVFDGALQPGARPCLLIIDFVQAYLKKDSPLYAGVEDALASTKRLLALARRQRLPVVHTRVEFLPGGLDGGIFFRKLPLLKIFEKGSPMGNFHPDVMPLPNEVIVTKQYASAFFGTSLAPTLRAQGVDTVLIAGLSTSGCVRATATDACQHGFIPIVVEDAVGDRHNQVHESNLFDIKAKYAEVWDEEAASMYIKNREQ</sequence>
<feature type="non-terminal residue" evidence="4">
    <location>
        <position position="1"/>
    </location>
</feature>
<evidence type="ECO:0000256" key="2">
    <source>
        <dbReference type="ARBA" id="ARBA00022801"/>
    </source>
</evidence>
<dbReference type="EMBL" id="JU968431">
    <property type="protein sequence ID" value="AFJ68878.1"/>
    <property type="molecule type" value="mRNA"/>
</dbReference>
<keyword evidence="2 4" id="KW-0378">Hydrolase</keyword>
<evidence type="ECO:0000259" key="3">
    <source>
        <dbReference type="Pfam" id="PF00857"/>
    </source>
</evidence>
<name>I2CPP5_NANGC</name>
<dbReference type="InterPro" id="IPR050272">
    <property type="entry name" value="Isochorismatase-like_hydrls"/>
</dbReference>